<feature type="non-terminal residue" evidence="3">
    <location>
        <position position="283"/>
    </location>
</feature>
<evidence type="ECO:0008006" key="4">
    <source>
        <dbReference type="Google" id="ProtNLM"/>
    </source>
</evidence>
<keyword evidence="2" id="KW-0812">Transmembrane</keyword>
<dbReference type="InterPro" id="IPR011042">
    <property type="entry name" value="6-blade_b-propeller_TolB-like"/>
</dbReference>
<dbReference type="Gene3D" id="2.120.10.30">
    <property type="entry name" value="TolB, C-terminal domain"/>
    <property type="match status" value="1"/>
</dbReference>
<organism evidence="3">
    <name type="scientific">marine metagenome</name>
    <dbReference type="NCBI Taxonomy" id="408172"/>
    <lineage>
        <taxon>unclassified sequences</taxon>
        <taxon>metagenomes</taxon>
        <taxon>ecological metagenomes</taxon>
    </lineage>
</organism>
<keyword evidence="2" id="KW-1133">Transmembrane helix</keyword>
<dbReference type="AlphaFoldDB" id="A0A382REC7"/>
<dbReference type="Pfam" id="PF07676">
    <property type="entry name" value="PD40"/>
    <property type="match status" value="2"/>
</dbReference>
<gene>
    <name evidence="3" type="ORF">METZ01_LOCUS348923</name>
</gene>
<name>A0A382REC7_9ZZZZ</name>
<dbReference type="EMBL" id="UINC01121132">
    <property type="protein sequence ID" value="SVC96069.1"/>
    <property type="molecule type" value="Genomic_DNA"/>
</dbReference>
<feature type="region of interest" description="Disordered" evidence="1">
    <location>
        <begin position="253"/>
        <end position="283"/>
    </location>
</feature>
<dbReference type="SUPFAM" id="SSF82171">
    <property type="entry name" value="DPP6 N-terminal domain-like"/>
    <property type="match status" value="1"/>
</dbReference>
<proteinExistence type="predicted"/>
<reference evidence="3" key="1">
    <citation type="submission" date="2018-05" db="EMBL/GenBank/DDBJ databases">
        <authorList>
            <person name="Lanie J.A."/>
            <person name="Ng W.-L."/>
            <person name="Kazmierczak K.M."/>
            <person name="Andrzejewski T.M."/>
            <person name="Davidsen T.M."/>
            <person name="Wayne K.J."/>
            <person name="Tettelin H."/>
            <person name="Glass J.I."/>
            <person name="Rusch D."/>
            <person name="Podicherti R."/>
            <person name="Tsui H.-C.T."/>
            <person name="Winkler M.E."/>
        </authorList>
    </citation>
    <scope>NUCLEOTIDE SEQUENCE</scope>
</reference>
<dbReference type="InterPro" id="IPR011659">
    <property type="entry name" value="WD40"/>
</dbReference>
<evidence type="ECO:0000313" key="3">
    <source>
        <dbReference type="EMBL" id="SVC96069.1"/>
    </source>
</evidence>
<evidence type="ECO:0000256" key="1">
    <source>
        <dbReference type="SAM" id="MobiDB-lite"/>
    </source>
</evidence>
<sequence length="283" mass="31469">MSEEPKQSVPSPDWREQALTAWRSFASDKKRLWIVGSIAIALIALLVWGLLRPNVYVDGVAVRQDADWAQLRDIVWETPSPISPDLNKSEDFYDPTVTADNLSLVFVRGRPGEGADLWTMDWNGTAWTNPRPVDELNTASSEIGPALTPDGKLLYFVSDREGGLGGFDVWVAPRGTDGAWGDPVNLGENVNSAFHEYDPAFHDFSGQLYYSSNRPKRALTEKEKDAWKGTLRELRFEEDYDLFSARFAAAGEEASATPDFDPAERVHALNTESNEGQTSLSAR</sequence>
<protein>
    <recommendedName>
        <fullName evidence="4">Dipeptidylpeptidase IV N-terminal domain-containing protein</fullName>
    </recommendedName>
</protein>
<evidence type="ECO:0000256" key="2">
    <source>
        <dbReference type="SAM" id="Phobius"/>
    </source>
</evidence>
<keyword evidence="2" id="KW-0472">Membrane</keyword>
<feature type="compositionally biased region" description="Polar residues" evidence="1">
    <location>
        <begin position="270"/>
        <end position="283"/>
    </location>
</feature>
<feature type="transmembrane region" description="Helical" evidence="2">
    <location>
        <begin position="32"/>
        <end position="51"/>
    </location>
</feature>
<accession>A0A382REC7</accession>